<dbReference type="AlphaFoldDB" id="A0A4R0NII6"/>
<protein>
    <submittedName>
        <fullName evidence="6">Glycoside hydrolase family 5 protein</fullName>
    </submittedName>
</protein>
<feature type="domain" description="Glycoside hydrolase family 5" evidence="5">
    <location>
        <begin position="41"/>
        <end position="310"/>
    </location>
</feature>
<dbReference type="EMBL" id="SJSM01000001">
    <property type="protein sequence ID" value="TCC99607.1"/>
    <property type="molecule type" value="Genomic_DNA"/>
</dbReference>
<dbReference type="InterPro" id="IPR017853">
    <property type="entry name" value="GH"/>
</dbReference>
<dbReference type="OrthoDB" id="9800955at2"/>
<dbReference type="GO" id="GO:0009251">
    <property type="term" value="P:glucan catabolic process"/>
    <property type="evidence" value="ECO:0007669"/>
    <property type="project" value="TreeGrafter"/>
</dbReference>
<dbReference type="Pfam" id="PF00150">
    <property type="entry name" value="Cellulase"/>
    <property type="match status" value="1"/>
</dbReference>
<reference evidence="6 7" key="1">
    <citation type="submission" date="2019-02" db="EMBL/GenBank/DDBJ databases">
        <title>Pedobacter sp. RP-3-8 sp. nov., isolated from Arctic soil.</title>
        <authorList>
            <person name="Dahal R.H."/>
        </authorList>
    </citation>
    <scope>NUCLEOTIDE SEQUENCE [LARGE SCALE GENOMIC DNA]</scope>
    <source>
        <strain evidence="6 7">RP-3-8</strain>
    </source>
</reference>
<keyword evidence="2 3" id="KW-0326">Glycosidase</keyword>
<organism evidence="6 7">
    <name type="scientific">Pedobacter hiemivivus</name>
    <dbReference type="NCBI Taxonomy" id="2530454"/>
    <lineage>
        <taxon>Bacteria</taxon>
        <taxon>Pseudomonadati</taxon>
        <taxon>Bacteroidota</taxon>
        <taxon>Sphingobacteriia</taxon>
        <taxon>Sphingobacteriales</taxon>
        <taxon>Sphingobacteriaceae</taxon>
        <taxon>Pedobacter</taxon>
    </lineage>
</organism>
<feature type="chain" id="PRO_5020819189" evidence="4">
    <location>
        <begin position="21"/>
        <end position="342"/>
    </location>
</feature>
<dbReference type="InterPro" id="IPR001547">
    <property type="entry name" value="Glyco_hydro_5"/>
</dbReference>
<evidence type="ECO:0000256" key="4">
    <source>
        <dbReference type="SAM" id="SignalP"/>
    </source>
</evidence>
<feature type="signal peptide" evidence="4">
    <location>
        <begin position="1"/>
        <end position="20"/>
    </location>
</feature>
<evidence type="ECO:0000256" key="1">
    <source>
        <dbReference type="ARBA" id="ARBA00022801"/>
    </source>
</evidence>
<keyword evidence="7" id="KW-1185">Reference proteome</keyword>
<keyword evidence="4" id="KW-0732">Signal</keyword>
<evidence type="ECO:0000256" key="3">
    <source>
        <dbReference type="RuleBase" id="RU361153"/>
    </source>
</evidence>
<keyword evidence="1 3" id="KW-0378">Hydrolase</keyword>
<accession>A0A4R0NII6</accession>
<dbReference type="RefSeq" id="WP_131606977.1">
    <property type="nucleotide sequence ID" value="NZ_SJSM01000001.1"/>
</dbReference>
<dbReference type="GO" id="GO:0004553">
    <property type="term" value="F:hydrolase activity, hydrolyzing O-glycosyl compounds"/>
    <property type="evidence" value="ECO:0007669"/>
    <property type="project" value="InterPro"/>
</dbReference>
<comment type="similarity">
    <text evidence="3">Belongs to the glycosyl hydrolase 5 (cellulase A) family.</text>
</comment>
<evidence type="ECO:0000259" key="5">
    <source>
        <dbReference type="Pfam" id="PF00150"/>
    </source>
</evidence>
<evidence type="ECO:0000256" key="2">
    <source>
        <dbReference type="ARBA" id="ARBA00023295"/>
    </source>
</evidence>
<name>A0A4R0NII6_9SPHI</name>
<comment type="caution">
    <text evidence="6">The sequence shown here is derived from an EMBL/GenBank/DDBJ whole genome shotgun (WGS) entry which is preliminary data.</text>
</comment>
<dbReference type="PANTHER" id="PTHR34142:SF1">
    <property type="entry name" value="GLYCOSIDE HYDROLASE FAMILY 5 DOMAIN-CONTAINING PROTEIN"/>
    <property type="match status" value="1"/>
</dbReference>
<evidence type="ECO:0000313" key="6">
    <source>
        <dbReference type="EMBL" id="TCC99607.1"/>
    </source>
</evidence>
<dbReference type="Gene3D" id="3.20.20.80">
    <property type="entry name" value="Glycosidases"/>
    <property type="match status" value="1"/>
</dbReference>
<evidence type="ECO:0000313" key="7">
    <source>
        <dbReference type="Proteomes" id="UP000291117"/>
    </source>
</evidence>
<proteinExistence type="inferred from homology"/>
<dbReference type="PANTHER" id="PTHR34142">
    <property type="entry name" value="ENDO-BETA-1,4-GLUCANASE A"/>
    <property type="match status" value="1"/>
</dbReference>
<dbReference type="SUPFAM" id="SSF51445">
    <property type="entry name" value="(Trans)glycosidases"/>
    <property type="match status" value="1"/>
</dbReference>
<sequence>MKYIFYTLFMLFSLLGSAVAQSGKIPSKAAPFGINLAGAEFGKSNGVYNNDYAYPTTKSMDQVKSQGFKLIRIPFVWERIQPVLAGDLDLQEVEKIKKVIVEAQERGLLVILDMHNYCRRNIKGELKLINSPGFPIENIADAWMKIAEKFKQQRNIWGYGIMNEPHDMLSKTDWFDIAQAVITKIRKVDVKTPILIGGDSWSSAERWVQYSDNLKKLIDPAQRIIYEAHVYFDRDASGKYKGTYDEEKASPETGVLRVAPFVKWLKENKLRGFLGEYGVPDDDPRWLVTLDNFLGYLKQNRINGTYWAAGARWGTYRLSVAPRNGIERPQMKVLSKYLFADK</sequence>
<dbReference type="Proteomes" id="UP000291117">
    <property type="component" value="Unassembled WGS sequence"/>
</dbReference>
<gene>
    <name evidence="6" type="ORF">EZ444_02730</name>
</gene>